<dbReference type="InterPro" id="IPR011322">
    <property type="entry name" value="N-reg_PII-like_a/b"/>
</dbReference>
<comment type="similarity">
    <text evidence="1">Belongs to the UPF0166 family.</text>
</comment>
<keyword evidence="3" id="KW-1185">Reference proteome</keyword>
<name>A0A0S2HVE7_9BACT</name>
<dbReference type="PANTHER" id="PTHR35983:SF1">
    <property type="entry name" value="UPF0166 PROTEIN TM_0021"/>
    <property type="match status" value="1"/>
</dbReference>
<evidence type="ECO:0000313" key="2">
    <source>
        <dbReference type="EMBL" id="ALO14033.1"/>
    </source>
</evidence>
<dbReference type="InterPro" id="IPR015867">
    <property type="entry name" value="N-reg_PII/ATP_PRibTrfase_C"/>
</dbReference>
<dbReference type="Gene3D" id="3.30.70.120">
    <property type="match status" value="1"/>
</dbReference>
<accession>A0A0S2HVE7</accession>
<dbReference type="SUPFAM" id="SSF54913">
    <property type="entry name" value="GlnB-like"/>
    <property type="match status" value="1"/>
</dbReference>
<protein>
    <submittedName>
        <fullName evidence="2">Uncharacterized protein</fullName>
    </submittedName>
</protein>
<dbReference type="STRING" id="1307839.L21SP5_00354"/>
<dbReference type="EMBL" id="CP013118">
    <property type="protein sequence ID" value="ALO14033.1"/>
    <property type="molecule type" value="Genomic_DNA"/>
</dbReference>
<dbReference type="OrthoDB" id="9795599at2"/>
<dbReference type="InterPro" id="IPR003793">
    <property type="entry name" value="UPF0166"/>
</dbReference>
<dbReference type="AlphaFoldDB" id="A0A0S2HVE7"/>
<evidence type="ECO:0000313" key="3">
    <source>
        <dbReference type="Proteomes" id="UP000064893"/>
    </source>
</evidence>
<dbReference type="KEGG" id="blq:L21SP5_00354"/>
<evidence type="ECO:0000256" key="1">
    <source>
        <dbReference type="ARBA" id="ARBA00010554"/>
    </source>
</evidence>
<gene>
    <name evidence="2" type="ORF">L21SP5_00354</name>
</gene>
<dbReference type="RefSeq" id="WP_057951622.1">
    <property type="nucleotide sequence ID" value="NZ_CP013118.1"/>
</dbReference>
<sequence length="111" mass="12742">MQYKSKNKLRIITGENAMYRHTPLHEAIIYAAKKSGMAGATVYRGIMSYGEKSQIRSFRFFALSQDLPVVTEIIDSEKKIIEFLEILKKMMEKCNEKGLITVESTSVIQFE</sequence>
<dbReference type="Proteomes" id="UP000064893">
    <property type="component" value="Chromosome"/>
</dbReference>
<dbReference type="Pfam" id="PF02641">
    <property type="entry name" value="DUF190"/>
    <property type="match status" value="1"/>
</dbReference>
<proteinExistence type="inferred from homology"/>
<organism evidence="2 3">
    <name type="scientific">Salinivirga cyanobacteriivorans</name>
    <dbReference type="NCBI Taxonomy" id="1307839"/>
    <lineage>
        <taxon>Bacteria</taxon>
        <taxon>Pseudomonadati</taxon>
        <taxon>Bacteroidota</taxon>
        <taxon>Bacteroidia</taxon>
        <taxon>Bacteroidales</taxon>
        <taxon>Salinivirgaceae</taxon>
        <taxon>Salinivirga</taxon>
    </lineage>
</organism>
<dbReference type="PANTHER" id="PTHR35983">
    <property type="entry name" value="UPF0166 PROTEIN TM_0021"/>
    <property type="match status" value="1"/>
</dbReference>
<reference evidence="2 3" key="1">
    <citation type="submission" date="2015-11" db="EMBL/GenBank/DDBJ databases">
        <title>Description and complete genome sequence of a novel strain predominating in hypersaline microbial mats and representing a new family of the Bacteriodetes phylum.</title>
        <authorList>
            <person name="Spring S."/>
            <person name="Bunk B."/>
            <person name="Sproer C."/>
            <person name="Klenk H.-P."/>
        </authorList>
    </citation>
    <scope>NUCLEOTIDE SEQUENCE [LARGE SCALE GENOMIC DNA]</scope>
    <source>
        <strain evidence="2 3">L21-Spi-D4</strain>
    </source>
</reference>